<keyword evidence="2" id="KW-0378">Hydrolase</keyword>
<dbReference type="RefSeq" id="WP_048480139.1">
    <property type="nucleotide sequence ID" value="NZ_JBIRUD010000019.1"/>
</dbReference>
<reference evidence="4 5" key="1">
    <citation type="submission" date="2015-06" db="EMBL/GenBank/DDBJ databases">
        <title>Recapitulation of the evolution of biosynthetic gene clusters reveals hidden chemical diversity on bacterial genomes.</title>
        <authorList>
            <person name="Cruz-Morales P."/>
            <person name="Martinez-Guerrero C."/>
            <person name="Morales-Escalante M.A."/>
            <person name="Yanez-Guerra L.A."/>
            <person name="Kopp J.F."/>
            <person name="Feldmann J."/>
            <person name="Ramos-Aboites H.E."/>
            <person name="Barona-Gomez F."/>
        </authorList>
    </citation>
    <scope>NUCLEOTIDE SEQUENCE [LARGE SCALE GENOMIC DNA]</scope>
    <source>
        <strain evidence="4 5">ATCC 31245</strain>
    </source>
</reference>
<dbReference type="Proteomes" id="UP000035932">
    <property type="component" value="Unassembled WGS sequence"/>
</dbReference>
<comment type="similarity">
    <text evidence="1">Belongs to the peptidase S13 family.</text>
</comment>
<dbReference type="AlphaFoldDB" id="A0A0J7AA46"/>
<dbReference type="NCBIfam" id="TIGR00666">
    <property type="entry name" value="PBP4"/>
    <property type="match status" value="1"/>
</dbReference>
<organism evidence="4 5">
    <name type="scientific">Streptomyces roseus</name>
    <dbReference type="NCBI Taxonomy" id="66430"/>
    <lineage>
        <taxon>Bacteria</taxon>
        <taxon>Bacillati</taxon>
        <taxon>Actinomycetota</taxon>
        <taxon>Actinomycetes</taxon>
        <taxon>Kitasatosporales</taxon>
        <taxon>Streptomycetaceae</taxon>
        <taxon>Streptomyces</taxon>
    </lineage>
</organism>
<dbReference type="GO" id="GO:0006508">
    <property type="term" value="P:proteolysis"/>
    <property type="evidence" value="ECO:0007669"/>
    <property type="project" value="InterPro"/>
</dbReference>
<feature type="signal peptide" evidence="3">
    <location>
        <begin position="1"/>
        <end position="34"/>
    </location>
</feature>
<dbReference type="PANTHER" id="PTHR30023:SF0">
    <property type="entry name" value="PENICILLIN-SENSITIVE CARBOXYPEPTIDASE A"/>
    <property type="match status" value="1"/>
</dbReference>
<dbReference type="GO" id="GO:0004185">
    <property type="term" value="F:serine-type carboxypeptidase activity"/>
    <property type="evidence" value="ECO:0007669"/>
    <property type="project" value="InterPro"/>
</dbReference>
<keyword evidence="4" id="KW-0121">Carboxypeptidase</keyword>
<accession>A0A0J7AA46</accession>
<feature type="chain" id="PRO_5005285687" evidence="3">
    <location>
        <begin position="35"/>
        <end position="539"/>
    </location>
</feature>
<dbReference type="PANTHER" id="PTHR30023">
    <property type="entry name" value="D-ALANYL-D-ALANINE CARBOXYPEPTIDASE"/>
    <property type="match status" value="1"/>
</dbReference>
<evidence type="ECO:0000256" key="3">
    <source>
        <dbReference type="SAM" id="SignalP"/>
    </source>
</evidence>
<dbReference type="GO" id="GO:0000270">
    <property type="term" value="P:peptidoglycan metabolic process"/>
    <property type="evidence" value="ECO:0007669"/>
    <property type="project" value="TreeGrafter"/>
</dbReference>
<dbReference type="EMBL" id="LFML01000149">
    <property type="protein sequence ID" value="KMO94166.1"/>
    <property type="molecule type" value="Genomic_DNA"/>
</dbReference>
<evidence type="ECO:0000313" key="4">
    <source>
        <dbReference type="EMBL" id="KMO94166.1"/>
    </source>
</evidence>
<protein>
    <submittedName>
        <fullName evidence="4">D-Ala-D-Ala carboxypeptidase</fullName>
    </submittedName>
</protein>
<evidence type="ECO:0000313" key="5">
    <source>
        <dbReference type="Proteomes" id="UP000035932"/>
    </source>
</evidence>
<keyword evidence="5" id="KW-1185">Reference proteome</keyword>
<keyword evidence="3" id="KW-0732">Signal</keyword>
<dbReference type="Gene3D" id="3.40.710.10">
    <property type="entry name" value="DD-peptidase/beta-lactamase superfamily"/>
    <property type="match status" value="1"/>
</dbReference>
<proteinExistence type="inferred from homology"/>
<dbReference type="Gene3D" id="3.50.80.20">
    <property type="entry name" value="D-Ala-D-Ala carboxypeptidase C, peptidase S13"/>
    <property type="match status" value="1"/>
</dbReference>
<name>A0A0J7AA46_9ACTN</name>
<sequence>MGQPIRAAALRRRAAAACAALLLVGLASGTGARAAPAPAPEPTPSPSQAALDPRITEIMRKPAYRHAQWGLLETEPADGRVLHSLFPGQFFIPGSTAKLFAVSGTWRTLGTDHRFVTPVYAVGQRTGATLTGDLDLVAQGDLTLGGRTRPDGTVAYTDLDHTYANDFPGATLTPENPLAGIDQLARQVRDSGITRVDGDVIVDSRLFAPDPGLDPTPTPLIVNDNLIDLLTTPGDRAGADARLDWRPKVAPYAVTSAVKTVAAGKPTNITVTTTDGGTRIRLSGTIAADAKPLLRTAPVTDPAAFGRTALIEALARVGVRVSADPVGPNPAARLPRDYDGRPRVAAYTSPPYEQYAKLILKVSHNLGANLGICLMAVSAGGKQCEGGFPVLGAFLDRAGVDRKQVELLDGRGGNPNDRSTPQAMVQMLAYWQRTRDARLFREALPVLGVDGLLAANCRSCPARGKVFAKTGAVVGGDALNNRLAVGGITIAGYLDKGGGRFDTFYAGVTGAATPTADVADILAVSNDLAQVAAYLQESP</sequence>
<comment type="caution">
    <text evidence="4">The sequence shown here is derived from an EMBL/GenBank/DDBJ whole genome shotgun (WGS) entry which is preliminary data.</text>
</comment>
<dbReference type="SUPFAM" id="SSF56601">
    <property type="entry name" value="beta-lactamase/transpeptidase-like"/>
    <property type="match status" value="1"/>
</dbReference>
<dbReference type="InterPro" id="IPR012338">
    <property type="entry name" value="Beta-lactam/transpept-like"/>
</dbReference>
<keyword evidence="4" id="KW-0645">Protease</keyword>
<dbReference type="Pfam" id="PF02113">
    <property type="entry name" value="Peptidase_S13"/>
    <property type="match status" value="1"/>
</dbReference>
<evidence type="ECO:0000256" key="1">
    <source>
        <dbReference type="ARBA" id="ARBA00006096"/>
    </source>
</evidence>
<gene>
    <name evidence="4" type="ORF">ACS04_31065</name>
</gene>
<dbReference type="PATRIC" id="fig|66430.4.peg.2546"/>
<dbReference type="InterPro" id="IPR000667">
    <property type="entry name" value="Peptidase_S13"/>
</dbReference>
<dbReference type="STRING" id="66430.ACS04_31065"/>
<evidence type="ECO:0000256" key="2">
    <source>
        <dbReference type="ARBA" id="ARBA00022801"/>
    </source>
</evidence>